<organism evidence="1 2">
    <name type="scientific">Homarus americanus</name>
    <name type="common">American lobster</name>
    <dbReference type="NCBI Taxonomy" id="6706"/>
    <lineage>
        <taxon>Eukaryota</taxon>
        <taxon>Metazoa</taxon>
        <taxon>Ecdysozoa</taxon>
        <taxon>Arthropoda</taxon>
        <taxon>Crustacea</taxon>
        <taxon>Multicrustacea</taxon>
        <taxon>Malacostraca</taxon>
        <taxon>Eumalacostraca</taxon>
        <taxon>Eucarida</taxon>
        <taxon>Decapoda</taxon>
        <taxon>Pleocyemata</taxon>
        <taxon>Astacidea</taxon>
        <taxon>Nephropoidea</taxon>
        <taxon>Nephropidae</taxon>
        <taxon>Homarus</taxon>
    </lineage>
</organism>
<accession>A0A8J5N132</accession>
<protein>
    <submittedName>
        <fullName evidence="1">Uncharacterized protein</fullName>
    </submittedName>
</protein>
<name>A0A8J5N132_HOMAM</name>
<evidence type="ECO:0000313" key="2">
    <source>
        <dbReference type="Proteomes" id="UP000747542"/>
    </source>
</evidence>
<dbReference type="EMBL" id="JAHLQT010013425">
    <property type="protein sequence ID" value="KAG7170827.1"/>
    <property type="molecule type" value="Genomic_DNA"/>
</dbReference>
<keyword evidence="2" id="KW-1185">Reference proteome</keyword>
<dbReference type="AlphaFoldDB" id="A0A8J5N132"/>
<proteinExistence type="predicted"/>
<gene>
    <name evidence="1" type="ORF">Hamer_G025128</name>
</gene>
<dbReference type="Proteomes" id="UP000747542">
    <property type="component" value="Unassembled WGS sequence"/>
</dbReference>
<evidence type="ECO:0000313" key="1">
    <source>
        <dbReference type="EMBL" id="KAG7170827.1"/>
    </source>
</evidence>
<sequence length="104" mass="11700">MFPGEQVRELQHLSDTRLWCRSTSCEIALLRLECIVRLLKETSTEDTGARAVSARGLLAQIDAEFVYLLQFFSEILGKVDKVSQQLQDKQADLGKAAMLISSLR</sequence>
<comment type="caution">
    <text evidence="1">The sequence shown here is derived from an EMBL/GenBank/DDBJ whole genome shotgun (WGS) entry which is preliminary data.</text>
</comment>
<reference evidence="1" key="1">
    <citation type="journal article" date="2021" name="Sci. Adv.">
        <title>The American lobster genome reveals insights on longevity, neural, and immune adaptations.</title>
        <authorList>
            <person name="Polinski J.M."/>
            <person name="Zimin A.V."/>
            <person name="Clark K.F."/>
            <person name="Kohn A.B."/>
            <person name="Sadowski N."/>
            <person name="Timp W."/>
            <person name="Ptitsyn A."/>
            <person name="Khanna P."/>
            <person name="Romanova D.Y."/>
            <person name="Williams P."/>
            <person name="Greenwood S.J."/>
            <person name="Moroz L.L."/>
            <person name="Walt D.R."/>
            <person name="Bodnar A.G."/>
        </authorList>
    </citation>
    <scope>NUCLEOTIDE SEQUENCE</scope>
    <source>
        <strain evidence="1">GMGI-L3</strain>
    </source>
</reference>